<dbReference type="AlphaFoldDB" id="A0A5N5I268"/>
<dbReference type="OrthoDB" id="1913313at2759"/>
<protein>
    <submittedName>
        <fullName evidence="1">Uncharacterized protein</fullName>
    </submittedName>
</protein>
<reference evidence="1 2" key="1">
    <citation type="submission" date="2019-09" db="EMBL/GenBank/DDBJ databases">
        <authorList>
            <person name="Ou C."/>
        </authorList>
    </citation>
    <scope>NUCLEOTIDE SEQUENCE [LARGE SCALE GENOMIC DNA]</scope>
    <source>
        <strain evidence="1">S2</strain>
        <tissue evidence="1">Leaf</tissue>
    </source>
</reference>
<reference evidence="1 2" key="2">
    <citation type="submission" date="2019-11" db="EMBL/GenBank/DDBJ databases">
        <title>A de novo genome assembly of a pear dwarfing rootstock.</title>
        <authorList>
            <person name="Wang F."/>
            <person name="Wang J."/>
            <person name="Li S."/>
            <person name="Zhang Y."/>
            <person name="Fang M."/>
            <person name="Ma L."/>
            <person name="Zhao Y."/>
            <person name="Jiang S."/>
        </authorList>
    </citation>
    <scope>NUCLEOTIDE SEQUENCE [LARGE SCALE GENOMIC DNA]</scope>
    <source>
        <strain evidence="1">S2</strain>
        <tissue evidence="1">Leaf</tissue>
    </source>
</reference>
<accession>A0A5N5I268</accession>
<organism evidence="1 2">
    <name type="scientific">Pyrus ussuriensis x Pyrus communis</name>
    <dbReference type="NCBI Taxonomy" id="2448454"/>
    <lineage>
        <taxon>Eukaryota</taxon>
        <taxon>Viridiplantae</taxon>
        <taxon>Streptophyta</taxon>
        <taxon>Embryophyta</taxon>
        <taxon>Tracheophyta</taxon>
        <taxon>Spermatophyta</taxon>
        <taxon>Magnoliopsida</taxon>
        <taxon>eudicotyledons</taxon>
        <taxon>Gunneridae</taxon>
        <taxon>Pentapetalae</taxon>
        <taxon>rosids</taxon>
        <taxon>fabids</taxon>
        <taxon>Rosales</taxon>
        <taxon>Rosaceae</taxon>
        <taxon>Amygdaloideae</taxon>
        <taxon>Maleae</taxon>
        <taxon>Pyrus</taxon>
    </lineage>
</organism>
<dbReference type="EMBL" id="SMOL01000119">
    <property type="protein sequence ID" value="KAB2633838.1"/>
    <property type="molecule type" value="Genomic_DNA"/>
</dbReference>
<sequence length="218" mass="24745">MQGLSHKSLDSRHSVDSCAFQLYDFADRKSNGLLVHTKRPCLSNRTTSFSIDAIDMSQLTLVDDDKTISDKHHTRNGSFRFIAKNGEKENVGVGFGPIGGFDAQVNKSGYGSEPGYRGDAEFSYGNEFDEEEEDTQVLFWGDQFRDADSMMETVRENTFADQKSHHKCRRKKHDCRMGFNLCAYIFRITITFVESILRVRGFGVYTQLNSDLCGKFVV</sequence>
<proteinExistence type="predicted"/>
<name>A0A5N5I268_9ROSA</name>
<keyword evidence="2" id="KW-1185">Reference proteome</keyword>
<dbReference type="PANTHER" id="PTHR36775:SF1">
    <property type="entry name" value="LYR MOTIF PROTEIN"/>
    <property type="match status" value="1"/>
</dbReference>
<dbReference type="PANTHER" id="PTHR36775">
    <property type="entry name" value="LYR MOTIF PROTEIN"/>
    <property type="match status" value="1"/>
</dbReference>
<dbReference type="Proteomes" id="UP000327157">
    <property type="component" value="Unassembled WGS sequence"/>
</dbReference>
<evidence type="ECO:0000313" key="2">
    <source>
        <dbReference type="Proteomes" id="UP000327157"/>
    </source>
</evidence>
<evidence type="ECO:0000313" key="1">
    <source>
        <dbReference type="EMBL" id="KAB2633838.1"/>
    </source>
</evidence>
<comment type="caution">
    <text evidence="1">The sequence shown here is derived from an EMBL/GenBank/DDBJ whole genome shotgun (WGS) entry which is preliminary data.</text>
</comment>
<gene>
    <name evidence="1" type="ORF">D8674_040794</name>
</gene>